<dbReference type="Gene3D" id="3.30.1540.10">
    <property type="entry name" value="formyl-coa transferase, domain 3"/>
    <property type="match status" value="1"/>
</dbReference>
<dbReference type="EMBL" id="JBHLVO010000002">
    <property type="protein sequence ID" value="MFC0270468.1"/>
    <property type="molecule type" value="Genomic_DNA"/>
</dbReference>
<sequence>MLPLSGVKILDLTQFLAGPYCTMVLSDLGAEVTKIERFPGGDDSRRLGPFINDEGYCFAMPNRNKQSLALDLKSTKGVEIFHSLAKQADIIIENFRPGVAKKLSIDYETIQSINPSIIYCSISGFGQTGPYSQKGGFDIIAQGITGFMRMTGEPGGRPAKFGIAINDIAAGATALYGILGAYIHKQNTGEGQYLDTSLVDAGLAWTVWESAAFFGKGEVAEPTGTRHRRSAPYQAYRTQDGYVTVGAGNQRLWERFCIQVIERPSWAKSGKYVNLQDRMDNIDELEKDIEEVLMQQPTSYWVERLDDAGVPAGPVYTYDQTLNDPHVQARGMVQEIEHPKLGKIKTLGIPIKFSKTPLQIRKPAPWLGQDTTEKLKEIGLSDSEIESLYDEQIVFDKYREEAVTKEGK</sequence>
<evidence type="ECO:0000256" key="1">
    <source>
        <dbReference type="ARBA" id="ARBA00022679"/>
    </source>
</evidence>
<dbReference type="PANTHER" id="PTHR48207">
    <property type="entry name" value="SUCCINATE--HYDROXYMETHYLGLUTARATE COA-TRANSFERASE"/>
    <property type="match status" value="1"/>
</dbReference>
<reference evidence="2 3" key="1">
    <citation type="submission" date="2024-09" db="EMBL/GenBank/DDBJ databases">
        <authorList>
            <person name="Sun Q."/>
            <person name="Mori K."/>
        </authorList>
    </citation>
    <scope>NUCLEOTIDE SEQUENCE [LARGE SCALE GENOMIC DNA]</scope>
    <source>
        <strain evidence="2 3">CCM 7228</strain>
    </source>
</reference>
<dbReference type="GO" id="GO:0016740">
    <property type="term" value="F:transferase activity"/>
    <property type="evidence" value="ECO:0007669"/>
    <property type="project" value="UniProtKB-KW"/>
</dbReference>
<evidence type="ECO:0000313" key="3">
    <source>
        <dbReference type="Proteomes" id="UP001589854"/>
    </source>
</evidence>
<gene>
    <name evidence="2" type="ORF">ACFFIX_03220</name>
</gene>
<dbReference type="Gene3D" id="3.40.50.10540">
    <property type="entry name" value="Crotonobetainyl-coa:carnitine coa-transferase, domain 1"/>
    <property type="match status" value="1"/>
</dbReference>
<evidence type="ECO:0000313" key="2">
    <source>
        <dbReference type="EMBL" id="MFC0270468.1"/>
    </source>
</evidence>
<keyword evidence="1 2" id="KW-0808">Transferase</keyword>
<dbReference type="Proteomes" id="UP001589854">
    <property type="component" value="Unassembled WGS sequence"/>
</dbReference>
<comment type="caution">
    <text evidence="2">The sequence shown here is derived from an EMBL/GenBank/DDBJ whole genome shotgun (WGS) entry which is preliminary data.</text>
</comment>
<dbReference type="SUPFAM" id="SSF89796">
    <property type="entry name" value="CoA-transferase family III (CaiB/BaiF)"/>
    <property type="match status" value="1"/>
</dbReference>
<name>A0ABV6G9X0_9BACI</name>
<dbReference type="RefSeq" id="WP_378930476.1">
    <property type="nucleotide sequence ID" value="NZ_JBHLVO010000002.1"/>
</dbReference>
<keyword evidence="3" id="KW-1185">Reference proteome</keyword>
<dbReference type="InterPro" id="IPR050483">
    <property type="entry name" value="CoA-transferase_III_domain"/>
</dbReference>
<dbReference type="PANTHER" id="PTHR48207:SF3">
    <property type="entry name" value="SUCCINATE--HYDROXYMETHYLGLUTARATE COA-TRANSFERASE"/>
    <property type="match status" value="1"/>
</dbReference>
<organism evidence="2 3">
    <name type="scientific">Metabacillus herbersteinensis</name>
    <dbReference type="NCBI Taxonomy" id="283816"/>
    <lineage>
        <taxon>Bacteria</taxon>
        <taxon>Bacillati</taxon>
        <taxon>Bacillota</taxon>
        <taxon>Bacilli</taxon>
        <taxon>Bacillales</taxon>
        <taxon>Bacillaceae</taxon>
        <taxon>Metabacillus</taxon>
    </lineage>
</organism>
<dbReference type="InterPro" id="IPR044855">
    <property type="entry name" value="CoA-Trfase_III_dom3_sf"/>
</dbReference>
<dbReference type="InterPro" id="IPR003673">
    <property type="entry name" value="CoA-Trfase_fam_III"/>
</dbReference>
<dbReference type="InterPro" id="IPR023606">
    <property type="entry name" value="CoA-Trfase_III_dom_1_sf"/>
</dbReference>
<accession>A0ABV6G9X0</accession>
<proteinExistence type="predicted"/>
<protein>
    <submittedName>
        <fullName evidence="2">CaiB/BaiF CoA transferase family protein</fullName>
    </submittedName>
</protein>
<dbReference type="Pfam" id="PF02515">
    <property type="entry name" value="CoA_transf_3"/>
    <property type="match status" value="1"/>
</dbReference>